<dbReference type="Gene3D" id="1.20.1070.10">
    <property type="entry name" value="Rhodopsin 7-helix transmembrane proteins"/>
    <property type="match status" value="1"/>
</dbReference>
<keyword evidence="2" id="KW-1185">Reference proteome</keyword>
<accession>A0A914HJW9</accession>
<evidence type="ECO:0000256" key="1">
    <source>
        <dbReference type="SAM" id="Phobius"/>
    </source>
</evidence>
<evidence type="ECO:0000313" key="3">
    <source>
        <dbReference type="WBParaSite" id="Gr19_v10_g1802.t1"/>
    </source>
</evidence>
<sequence>MNCTAIRRAAVQGVDPWNLTIVTVLTLSMLFQLFCAYPVFKLARERFALYILVSKLFPEILFILASITQYATAYVPPSSVANFFFNYIVTPCAICSSISNRLHIIALAANRAHAVFFPFHYNQKMTKKLIFVQCVFMHLLSTPISVYLYNFYTPAYYTWSYVIIPSLFYAAIVAKFAWIKAHNRSWSTEVAASASDKDSVRLTWTCVGIQILAMCQLSYISASNFKWFDDFMLCDPIGKMLFFPVQLFINLNYVADELFLLLLCKEMRTNCRQMIGKVWPFTTTKVAAIDAGLSTQIRNINANVVGSNRRWAAVQQL</sequence>
<feature type="transmembrane region" description="Helical" evidence="1">
    <location>
        <begin position="84"/>
        <end position="108"/>
    </location>
</feature>
<proteinExistence type="predicted"/>
<reference evidence="3" key="1">
    <citation type="submission" date="2022-11" db="UniProtKB">
        <authorList>
            <consortium name="WormBaseParasite"/>
        </authorList>
    </citation>
    <scope>IDENTIFICATION</scope>
</reference>
<dbReference type="SUPFAM" id="SSF81321">
    <property type="entry name" value="Family A G protein-coupled receptor-like"/>
    <property type="match status" value="1"/>
</dbReference>
<keyword evidence="1" id="KW-0472">Membrane</keyword>
<name>A0A914HJW9_GLORO</name>
<dbReference type="Proteomes" id="UP000887572">
    <property type="component" value="Unplaced"/>
</dbReference>
<feature type="transmembrane region" description="Helical" evidence="1">
    <location>
        <begin position="200"/>
        <end position="221"/>
    </location>
</feature>
<keyword evidence="1" id="KW-0812">Transmembrane</keyword>
<feature type="transmembrane region" description="Helical" evidence="1">
    <location>
        <begin position="129"/>
        <end position="152"/>
    </location>
</feature>
<keyword evidence="1" id="KW-1133">Transmembrane helix</keyword>
<dbReference type="WBParaSite" id="Gr19_v10_g1802.t1">
    <property type="protein sequence ID" value="Gr19_v10_g1802.t1"/>
    <property type="gene ID" value="Gr19_v10_g1802"/>
</dbReference>
<feature type="transmembrane region" description="Helical" evidence="1">
    <location>
        <begin position="17"/>
        <end position="40"/>
    </location>
</feature>
<protein>
    <submittedName>
        <fullName evidence="3">Serpentine receptor class gamma</fullName>
    </submittedName>
</protein>
<feature type="transmembrane region" description="Helical" evidence="1">
    <location>
        <begin position="158"/>
        <end position="179"/>
    </location>
</feature>
<feature type="transmembrane region" description="Helical" evidence="1">
    <location>
        <begin position="47"/>
        <end position="72"/>
    </location>
</feature>
<feature type="transmembrane region" description="Helical" evidence="1">
    <location>
        <begin position="241"/>
        <end position="264"/>
    </location>
</feature>
<organism evidence="2 3">
    <name type="scientific">Globodera rostochiensis</name>
    <name type="common">Golden nematode worm</name>
    <name type="synonym">Heterodera rostochiensis</name>
    <dbReference type="NCBI Taxonomy" id="31243"/>
    <lineage>
        <taxon>Eukaryota</taxon>
        <taxon>Metazoa</taxon>
        <taxon>Ecdysozoa</taxon>
        <taxon>Nematoda</taxon>
        <taxon>Chromadorea</taxon>
        <taxon>Rhabditida</taxon>
        <taxon>Tylenchina</taxon>
        <taxon>Tylenchomorpha</taxon>
        <taxon>Tylenchoidea</taxon>
        <taxon>Heteroderidae</taxon>
        <taxon>Heteroderinae</taxon>
        <taxon>Globodera</taxon>
    </lineage>
</organism>
<dbReference type="AlphaFoldDB" id="A0A914HJW9"/>
<evidence type="ECO:0000313" key="2">
    <source>
        <dbReference type="Proteomes" id="UP000887572"/>
    </source>
</evidence>